<evidence type="ECO:0000313" key="2">
    <source>
        <dbReference type="EMBL" id="MBB4064222.1"/>
    </source>
</evidence>
<evidence type="ECO:0000313" key="3">
    <source>
        <dbReference type="Proteomes" id="UP000528286"/>
    </source>
</evidence>
<dbReference type="InterPro" id="IPR016064">
    <property type="entry name" value="NAD/diacylglycerol_kinase_sf"/>
</dbReference>
<dbReference type="Pfam" id="PF00781">
    <property type="entry name" value="DAGK_cat"/>
    <property type="match status" value="1"/>
</dbReference>
<dbReference type="AlphaFoldDB" id="A0A7W6NKE5"/>
<dbReference type="InterPro" id="IPR017438">
    <property type="entry name" value="ATP-NAD_kinase_N"/>
</dbReference>
<keyword evidence="2" id="KW-0418">Kinase</keyword>
<dbReference type="RefSeq" id="WP_183365455.1">
    <property type="nucleotide sequence ID" value="NZ_JACIEZ010000002.1"/>
</dbReference>
<evidence type="ECO:0000259" key="1">
    <source>
        <dbReference type="PROSITE" id="PS50146"/>
    </source>
</evidence>
<dbReference type="SUPFAM" id="SSF111331">
    <property type="entry name" value="NAD kinase/diacylglycerol kinase-like"/>
    <property type="match status" value="1"/>
</dbReference>
<accession>A0A7W6NKE5</accession>
<reference evidence="2 3" key="1">
    <citation type="submission" date="2020-08" db="EMBL/GenBank/DDBJ databases">
        <title>Genomic Encyclopedia of Type Strains, Phase IV (KMG-IV): sequencing the most valuable type-strain genomes for metagenomic binning, comparative biology and taxonomic classification.</title>
        <authorList>
            <person name="Goeker M."/>
        </authorList>
    </citation>
    <scope>NUCLEOTIDE SEQUENCE [LARGE SCALE GENOMIC DNA]</scope>
    <source>
        <strain evidence="2 3">DSM 29853</strain>
    </source>
</reference>
<feature type="domain" description="DAGKc" evidence="1">
    <location>
        <begin position="1"/>
        <end position="131"/>
    </location>
</feature>
<name>A0A7W6NKE5_9HYPH</name>
<dbReference type="GO" id="GO:0016301">
    <property type="term" value="F:kinase activity"/>
    <property type="evidence" value="ECO:0007669"/>
    <property type="project" value="UniProtKB-KW"/>
</dbReference>
<dbReference type="SMART" id="SM00046">
    <property type="entry name" value="DAGKc"/>
    <property type="match status" value="1"/>
</dbReference>
<keyword evidence="2" id="KW-0808">Transferase</keyword>
<comment type="caution">
    <text evidence="2">The sequence shown here is derived from an EMBL/GenBank/DDBJ whole genome shotgun (WGS) entry which is preliminary data.</text>
</comment>
<protein>
    <submittedName>
        <fullName evidence="2">Diacylglycerol kinase family enzyme</fullName>
    </submittedName>
</protein>
<gene>
    <name evidence="2" type="ORF">GGR23_001399</name>
</gene>
<organism evidence="2 3">
    <name type="scientific">Gellertiella hungarica</name>
    <dbReference type="NCBI Taxonomy" id="1572859"/>
    <lineage>
        <taxon>Bacteria</taxon>
        <taxon>Pseudomonadati</taxon>
        <taxon>Pseudomonadota</taxon>
        <taxon>Alphaproteobacteria</taxon>
        <taxon>Hyphomicrobiales</taxon>
        <taxon>Rhizobiaceae</taxon>
        <taxon>Gellertiella</taxon>
    </lineage>
</organism>
<sequence>MRVRVVLNRDGGTLKTADIEALAEELGNALRARGHEASVQIVAGKEIAQAVEDAAAAPEVEAVIVGGGDGTVSLAASLCWRENKVLGVLPAGTMNLFARSLGMPLDLPEAAKALAGAEVREADICTVNGHPFVHQVSIGVQPRMVELRKAIPYRSRIGKINASVKAALRAILRPPSFRARLKGGDVDSVRPYSILAVSNNVYGDGHLPFADTIDGGTLGVYASGPLSPVMNLKLARDLLLRRWTSNEHFLSQSGDRVEIEILSRTRGRKMSVDGELLPLPPRLDIQLHPRGLKVLVPVPEPPAAGQEVPAAIPAG</sequence>
<dbReference type="PROSITE" id="PS50146">
    <property type="entry name" value="DAGK"/>
    <property type="match status" value="1"/>
</dbReference>
<keyword evidence="3" id="KW-1185">Reference proteome</keyword>
<dbReference type="EMBL" id="JACIEZ010000002">
    <property type="protein sequence ID" value="MBB4064222.1"/>
    <property type="molecule type" value="Genomic_DNA"/>
</dbReference>
<dbReference type="InterPro" id="IPR001206">
    <property type="entry name" value="Diacylglycerol_kinase_cat_dom"/>
</dbReference>
<dbReference type="Proteomes" id="UP000528286">
    <property type="component" value="Unassembled WGS sequence"/>
</dbReference>
<dbReference type="Gene3D" id="3.40.50.10330">
    <property type="entry name" value="Probable inorganic polyphosphate/atp-NAD kinase, domain 1"/>
    <property type="match status" value="1"/>
</dbReference>
<dbReference type="Gene3D" id="2.60.200.40">
    <property type="match status" value="1"/>
</dbReference>
<proteinExistence type="predicted"/>